<dbReference type="OrthoDB" id="5396515at2759"/>
<dbReference type="InterPro" id="IPR011009">
    <property type="entry name" value="Kinase-like_dom_sf"/>
</dbReference>
<gene>
    <name evidence="2" type="ORF">Fcan01_20852</name>
</gene>
<dbReference type="SMART" id="SM00587">
    <property type="entry name" value="CHK"/>
    <property type="match status" value="1"/>
</dbReference>
<evidence type="ECO:0000313" key="2">
    <source>
        <dbReference type="EMBL" id="OXA44391.1"/>
    </source>
</evidence>
<dbReference type="Proteomes" id="UP000198287">
    <property type="component" value="Unassembled WGS sequence"/>
</dbReference>
<dbReference type="InterPro" id="IPR004119">
    <property type="entry name" value="EcKL"/>
</dbReference>
<organism evidence="2 3">
    <name type="scientific">Folsomia candida</name>
    <name type="common">Springtail</name>
    <dbReference type="NCBI Taxonomy" id="158441"/>
    <lineage>
        <taxon>Eukaryota</taxon>
        <taxon>Metazoa</taxon>
        <taxon>Ecdysozoa</taxon>
        <taxon>Arthropoda</taxon>
        <taxon>Hexapoda</taxon>
        <taxon>Collembola</taxon>
        <taxon>Entomobryomorpha</taxon>
        <taxon>Isotomoidea</taxon>
        <taxon>Isotomidae</taxon>
        <taxon>Proisotominae</taxon>
        <taxon>Folsomia</taxon>
    </lineage>
</organism>
<evidence type="ECO:0000259" key="1">
    <source>
        <dbReference type="SMART" id="SM00587"/>
    </source>
</evidence>
<dbReference type="SUPFAM" id="SSF56112">
    <property type="entry name" value="Protein kinase-like (PK-like)"/>
    <property type="match status" value="1"/>
</dbReference>
<protein>
    <recommendedName>
        <fullName evidence="1">CHK kinase-like domain-containing protein</fullName>
    </recommendedName>
</protein>
<accession>A0A226DIH4</accession>
<keyword evidence="3" id="KW-1185">Reference proteome</keyword>
<dbReference type="InterPro" id="IPR015897">
    <property type="entry name" value="CHK_kinase-like"/>
</dbReference>
<dbReference type="Pfam" id="PF02958">
    <property type="entry name" value="EcKL"/>
    <property type="match status" value="1"/>
</dbReference>
<comment type="caution">
    <text evidence="2">The sequence shown here is derived from an EMBL/GenBank/DDBJ whole genome shotgun (WGS) entry which is preliminary data.</text>
</comment>
<dbReference type="Gene3D" id="3.90.1200.10">
    <property type="match status" value="1"/>
</dbReference>
<reference evidence="2 3" key="1">
    <citation type="submission" date="2015-12" db="EMBL/GenBank/DDBJ databases">
        <title>The genome of Folsomia candida.</title>
        <authorList>
            <person name="Faddeeva A."/>
            <person name="Derks M.F."/>
            <person name="Anvar Y."/>
            <person name="Smit S."/>
            <person name="Van Straalen N."/>
            <person name="Roelofs D."/>
        </authorList>
    </citation>
    <scope>NUCLEOTIDE SEQUENCE [LARGE SCALE GENOMIC DNA]</scope>
    <source>
        <strain evidence="2 3">VU population</strain>
        <tissue evidence="2">Whole body</tissue>
    </source>
</reference>
<dbReference type="AlphaFoldDB" id="A0A226DIH4"/>
<proteinExistence type="predicted"/>
<feature type="domain" description="CHK kinase-like" evidence="1">
    <location>
        <begin position="1"/>
        <end position="141"/>
    </location>
</feature>
<evidence type="ECO:0000313" key="3">
    <source>
        <dbReference type="Proteomes" id="UP000198287"/>
    </source>
</evidence>
<dbReference type="EMBL" id="LNIX01000019">
    <property type="protein sequence ID" value="OXA44391.1"/>
    <property type="molecule type" value="Genomic_DNA"/>
</dbReference>
<sequence>MFPDPNKVENSLKDYFQSVLRCEVKLLRDAGHLNEAEILALFCHDDTIDAYLLSEISRIASDTTNGVISHGDCWTNNILFLYDDEDKVVDLKLLDFQIARCAPRSVEVSYFLYACVPHLDVGMEEEYLKWYDDHFIQFLKKLGVNRRAGDGLDFQDFMEEYENCMFYGVMLGTRSHFVLGSETYPRKMKRSTKTAPSSSHSHLPKVKEVPFSKWYKHMASTGVGPDLVEQFAKLRPILSDPAHHDATFGILVSLGLPKAHWVKPPWNYNIEKERFKAAFTVDKANPDSHMDDQPKYTSFTMRLLLVCRDQVRRLESLLRRGDKVIDKEDDNRLSALWTLKDATFHLVDKMVELDKVSSKHLANIMLKCSLLPRYKDHTREEIRFDTEILEKMKKMGQRIEILGNIVAAEKDPEKKTKFEDDLKKEKAEFETFTGKDETCKEFSFMALGTLQLMNRTYRNEGLSHDMLQKIVATLKTYNRQVSEYNIEWLTMSSRRRRSR</sequence>
<name>A0A226DIH4_FOLCA</name>
<dbReference type="PANTHER" id="PTHR11012:SF30">
    <property type="entry name" value="PROTEIN KINASE-LIKE DOMAIN-CONTAINING"/>
    <property type="match status" value="1"/>
</dbReference>
<dbReference type="PANTHER" id="PTHR11012">
    <property type="entry name" value="PROTEIN KINASE-LIKE DOMAIN-CONTAINING"/>
    <property type="match status" value="1"/>
</dbReference>